<sequence length="476" mass="50854">MTNDEQHQNPDEHPGDRGAAELRESLEGQHERILAELAAVVEIPSVAWDVRDAGEVWRSARAVAQLAEEAGLPEVEILTSARPDGEQGMPAVVARRRAAPGQPTVMLYAHHDVQPVSDPDEWDTEPFRATPVGDRLYGRGAADDKAGVMVHIAAVRALLERGEEDPGIGITLFVEGEEEAGSPSFESFLAEHRDRLAADAIVVADSANWKQGVPALTTSLRGVVSGTVRLRALGHALHSGVFGGPLVDANTAMVRLLASLHDDDGAVAVSGLVRAPEPELDYPEEDFRRDAGVPDRLRLTGRGSIASRLWSQPALSVIGMDITPVDRSSNTLAASSRARISLRLAPGQDPHEAHRLLEEHLRAHAPWGAEVEYEAGEAGSPFEADTSSPAARAVLEAMRSTWGVEPALTGLGGSIPFVASLTETFPDAAILITGVEDPDTRAHSANESLYLPDFFKAIESEATFLLGMARTRTAGD</sequence>
<keyword evidence="1" id="KW-0645">Protease</keyword>
<evidence type="ECO:0000256" key="2">
    <source>
        <dbReference type="ARBA" id="ARBA00022723"/>
    </source>
</evidence>
<protein>
    <submittedName>
        <fullName evidence="6">Dipeptidase</fullName>
    </submittedName>
</protein>
<comment type="caution">
    <text evidence="6">The sequence shown here is derived from an EMBL/GenBank/DDBJ whole genome shotgun (WGS) entry which is preliminary data.</text>
</comment>
<dbReference type="InterPro" id="IPR002933">
    <property type="entry name" value="Peptidase_M20"/>
</dbReference>
<evidence type="ECO:0000256" key="3">
    <source>
        <dbReference type="ARBA" id="ARBA00022801"/>
    </source>
</evidence>
<dbReference type="AlphaFoldDB" id="A0A9X2HCJ2"/>
<evidence type="ECO:0000256" key="4">
    <source>
        <dbReference type="SAM" id="MobiDB-lite"/>
    </source>
</evidence>
<feature type="domain" description="Peptidase M20 dimerisation" evidence="5">
    <location>
        <begin position="219"/>
        <end position="368"/>
    </location>
</feature>
<keyword evidence="7" id="KW-1185">Reference proteome</keyword>
<feature type="region of interest" description="Disordered" evidence="4">
    <location>
        <begin position="1"/>
        <end position="22"/>
    </location>
</feature>
<organism evidence="6 7">
    <name type="scientific">Rothia santali</name>
    <dbReference type="NCBI Taxonomy" id="2949643"/>
    <lineage>
        <taxon>Bacteria</taxon>
        <taxon>Bacillati</taxon>
        <taxon>Actinomycetota</taxon>
        <taxon>Actinomycetes</taxon>
        <taxon>Micrococcales</taxon>
        <taxon>Micrococcaceae</taxon>
        <taxon>Rothia</taxon>
    </lineage>
</organism>
<gene>
    <name evidence="6" type="ORF">NBM05_00790</name>
</gene>
<keyword evidence="2" id="KW-0479">Metal-binding</keyword>
<dbReference type="GO" id="GO:0046872">
    <property type="term" value="F:metal ion binding"/>
    <property type="evidence" value="ECO:0007669"/>
    <property type="project" value="UniProtKB-KW"/>
</dbReference>
<dbReference type="InterPro" id="IPR051458">
    <property type="entry name" value="Cyt/Met_Dipeptidase"/>
</dbReference>
<dbReference type="Proteomes" id="UP001139502">
    <property type="component" value="Unassembled WGS sequence"/>
</dbReference>
<dbReference type="NCBIfam" id="NF005914">
    <property type="entry name" value="PRK07907.1"/>
    <property type="match status" value="1"/>
</dbReference>
<dbReference type="GO" id="GO:0006508">
    <property type="term" value="P:proteolysis"/>
    <property type="evidence" value="ECO:0007669"/>
    <property type="project" value="UniProtKB-KW"/>
</dbReference>
<evidence type="ECO:0000313" key="7">
    <source>
        <dbReference type="Proteomes" id="UP001139502"/>
    </source>
</evidence>
<dbReference type="InterPro" id="IPR011650">
    <property type="entry name" value="Peptidase_M20_dimer"/>
</dbReference>
<accession>A0A9X2HCJ2</accession>
<dbReference type="RefSeq" id="WP_254164309.1">
    <property type="nucleotide sequence ID" value="NZ_JANAFB010000001.1"/>
</dbReference>
<evidence type="ECO:0000256" key="1">
    <source>
        <dbReference type="ARBA" id="ARBA00022670"/>
    </source>
</evidence>
<keyword evidence="3" id="KW-0378">Hydrolase</keyword>
<dbReference type="Pfam" id="PF01546">
    <property type="entry name" value="Peptidase_M20"/>
    <property type="match status" value="1"/>
</dbReference>
<dbReference type="EMBL" id="JANAFB010000001">
    <property type="protein sequence ID" value="MCP3424609.1"/>
    <property type="molecule type" value="Genomic_DNA"/>
</dbReference>
<dbReference type="SUPFAM" id="SSF53187">
    <property type="entry name" value="Zn-dependent exopeptidases"/>
    <property type="match status" value="1"/>
</dbReference>
<evidence type="ECO:0000313" key="6">
    <source>
        <dbReference type="EMBL" id="MCP3424609.1"/>
    </source>
</evidence>
<name>A0A9X2HCJ2_9MICC</name>
<dbReference type="Gene3D" id="3.30.70.360">
    <property type="match status" value="1"/>
</dbReference>
<proteinExistence type="predicted"/>
<dbReference type="PANTHER" id="PTHR43270">
    <property type="entry name" value="BETA-ALA-HIS DIPEPTIDASE"/>
    <property type="match status" value="1"/>
</dbReference>
<dbReference type="GO" id="GO:0008233">
    <property type="term" value="F:peptidase activity"/>
    <property type="evidence" value="ECO:0007669"/>
    <property type="project" value="UniProtKB-KW"/>
</dbReference>
<dbReference type="Gene3D" id="3.40.630.10">
    <property type="entry name" value="Zn peptidases"/>
    <property type="match status" value="1"/>
</dbReference>
<reference evidence="6" key="1">
    <citation type="submission" date="2022-06" db="EMBL/GenBank/DDBJ databases">
        <title>Rothia sp. isolated from sandalwood seedling.</title>
        <authorList>
            <person name="Tuikhar N."/>
            <person name="Kirdat K."/>
            <person name="Thorat V."/>
            <person name="Swetha P."/>
            <person name="Padma S."/>
            <person name="Sundararaj R."/>
            <person name="Yadav A."/>
        </authorList>
    </citation>
    <scope>NUCLEOTIDE SEQUENCE</scope>
    <source>
        <strain evidence="6">AR01</strain>
    </source>
</reference>
<dbReference type="Pfam" id="PF07687">
    <property type="entry name" value="M20_dimer"/>
    <property type="match status" value="1"/>
</dbReference>
<dbReference type="PANTHER" id="PTHR43270:SF12">
    <property type="entry name" value="SUCCINYL-DIAMINOPIMELATE DESUCCINYLASE"/>
    <property type="match status" value="1"/>
</dbReference>
<evidence type="ECO:0000259" key="5">
    <source>
        <dbReference type="Pfam" id="PF07687"/>
    </source>
</evidence>